<dbReference type="EMBL" id="BKCJ010169016">
    <property type="protein sequence ID" value="GEY32241.1"/>
    <property type="molecule type" value="Genomic_DNA"/>
</dbReference>
<name>A0A699HIB4_TANCI</name>
<proteinExistence type="predicted"/>
<dbReference type="AlphaFoldDB" id="A0A699HIB4"/>
<accession>A0A699HIB4</accession>
<evidence type="ECO:0000313" key="1">
    <source>
        <dbReference type="EMBL" id="GEY32241.1"/>
    </source>
</evidence>
<comment type="caution">
    <text evidence="1">The sequence shown here is derived from an EMBL/GenBank/DDBJ whole genome shotgun (WGS) entry which is preliminary data.</text>
</comment>
<sequence>MSRVLLGVRDLGRGKSRDSGGVAGNVGEMGLQGLVGNQLQMNTVLNVGFTGVIVWEKKEAFHASLLNTTKSKTNKPRLPGRRVRDIRNLDAPPTTKKLNQIHNHQAFKKEMVAGFNSISTIRAQDTLNVDASVRKVSPSRKLIKEHRPKKNIILDGKNLAPSSGGG</sequence>
<reference evidence="1" key="1">
    <citation type="journal article" date="2019" name="Sci. Rep.">
        <title>Draft genome of Tanacetum cinerariifolium, the natural source of mosquito coil.</title>
        <authorList>
            <person name="Yamashiro T."/>
            <person name="Shiraishi A."/>
            <person name="Satake H."/>
            <person name="Nakayama K."/>
        </authorList>
    </citation>
    <scope>NUCLEOTIDE SEQUENCE</scope>
</reference>
<protein>
    <submittedName>
        <fullName evidence="1">Uncharacterized protein</fullName>
    </submittedName>
</protein>
<organism evidence="1">
    <name type="scientific">Tanacetum cinerariifolium</name>
    <name type="common">Dalmatian daisy</name>
    <name type="synonym">Chrysanthemum cinerariifolium</name>
    <dbReference type="NCBI Taxonomy" id="118510"/>
    <lineage>
        <taxon>Eukaryota</taxon>
        <taxon>Viridiplantae</taxon>
        <taxon>Streptophyta</taxon>
        <taxon>Embryophyta</taxon>
        <taxon>Tracheophyta</taxon>
        <taxon>Spermatophyta</taxon>
        <taxon>Magnoliopsida</taxon>
        <taxon>eudicotyledons</taxon>
        <taxon>Gunneridae</taxon>
        <taxon>Pentapetalae</taxon>
        <taxon>asterids</taxon>
        <taxon>campanulids</taxon>
        <taxon>Asterales</taxon>
        <taxon>Asteraceae</taxon>
        <taxon>Asteroideae</taxon>
        <taxon>Anthemideae</taxon>
        <taxon>Anthemidinae</taxon>
        <taxon>Tanacetum</taxon>
    </lineage>
</organism>
<gene>
    <name evidence="1" type="ORF">Tci_404215</name>
</gene>